<dbReference type="InterPro" id="IPR018490">
    <property type="entry name" value="cNMP-bd_dom_sf"/>
</dbReference>
<name>A0A074KRV0_9BACT</name>
<organism evidence="2 3">
    <name type="scientific">Anditalea andensis</name>
    <dbReference type="NCBI Taxonomy" id="1048983"/>
    <lineage>
        <taxon>Bacteria</taxon>
        <taxon>Pseudomonadati</taxon>
        <taxon>Bacteroidota</taxon>
        <taxon>Cytophagia</taxon>
        <taxon>Cytophagales</taxon>
        <taxon>Cytophagaceae</taxon>
        <taxon>Anditalea</taxon>
    </lineage>
</organism>
<dbReference type="Gene3D" id="2.60.120.10">
    <property type="entry name" value="Jelly Rolls"/>
    <property type="match status" value="1"/>
</dbReference>
<evidence type="ECO:0000259" key="1">
    <source>
        <dbReference type="PROSITE" id="PS50042"/>
    </source>
</evidence>
<dbReference type="STRING" id="1048983.EL17_18235"/>
<dbReference type="Pfam" id="PF00027">
    <property type="entry name" value="cNMP_binding"/>
    <property type="match status" value="1"/>
</dbReference>
<dbReference type="OrthoDB" id="758145at2"/>
<evidence type="ECO:0000313" key="3">
    <source>
        <dbReference type="Proteomes" id="UP000027821"/>
    </source>
</evidence>
<dbReference type="Proteomes" id="UP000027821">
    <property type="component" value="Unassembled WGS sequence"/>
</dbReference>
<protein>
    <recommendedName>
        <fullName evidence="1">Cyclic nucleotide-binding domain-containing protein</fullName>
    </recommendedName>
</protein>
<reference evidence="2 3" key="1">
    <citation type="submission" date="2014-04" db="EMBL/GenBank/DDBJ databases">
        <title>Characterization and application of a salt tolerant electro-active bacterium.</title>
        <authorList>
            <person name="Yang L."/>
            <person name="Wei S."/>
            <person name="Tay Q.X.M."/>
        </authorList>
    </citation>
    <scope>NUCLEOTIDE SEQUENCE [LARGE SCALE GENOMIC DNA]</scope>
    <source>
        <strain evidence="2 3">LY1</strain>
    </source>
</reference>
<proteinExistence type="predicted"/>
<dbReference type="EMBL" id="JMIH01000024">
    <property type="protein sequence ID" value="KEO72676.1"/>
    <property type="molecule type" value="Genomic_DNA"/>
</dbReference>
<dbReference type="SUPFAM" id="SSF51206">
    <property type="entry name" value="cAMP-binding domain-like"/>
    <property type="match status" value="1"/>
</dbReference>
<keyword evidence="3" id="KW-1185">Reference proteome</keyword>
<sequence>MNEKTEILEKHFKTYQLHIGEYFVKEGQYSKVIGYVESGLLHAYQKDYKGETITTNFFLPGSFCGSYYSFYRQAPALESIKAITEVRILTIGYDKLQALFREDHIINQLGRLAIEEVCIAKDVRFSKMLTLGAKDRYLWFIKEYPSVLEKSPLKHIASYLGMKPESLSRIRKELTS</sequence>
<dbReference type="RefSeq" id="WP_035077383.1">
    <property type="nucleotide sequence ID" value="NZ_JMIH01000024.1"/>
</dbReference>
<dbReference type="eggNOG" id="COG0664">
    <property type="taxonomic scope" value="Bacteria"/>
</dbReference>
<gene>
    <name evidence="2" type="ORF">EL17_18235</name>
</gene>
<dbReference type="InterPro" id="IPR014710">
    <property type="entry name" value="RmlC-like_jellyroll"/>
</dbReference>
<dbReference type="PROSITE" id="PS50042">
    <property type="entry name" value="CNMP_BINDING_3"/>
    <property type="match status" value="1"/>
</dbReference>
<dbReference type="CDD" id="cd00038">
    <property type="entry name" value="CAP_ED"/>
    <property type="match status" value="1"/>
</dbReference>
<comment type="caution">
    <text evidence="2">The sequence shown here is derived from an EMBL/GenBank/DDBJ whole genome shotgun (WGS) entry which is preliminary data.</text>
</comment>
<dbReference type="InterPro" id="IPR000595">
    <property type="entry name" value="cNMP-bd_dom"/>
</dbReference>
<feature type="domain" description="Cyclic nucleotide-binding" evidence="1">
    <location>
        <begin position="1"/>
        <end position="100"/>
    </location>
</feature>
<evidence type="ECO:0000313" key="2">
    <source>
        <dbReference type="EMBL" id="KEO72676.1"/>
    </source>
</evidence>
<dbReference type="AlphaFoldDB" id="A0A074KRV0"/>
<accession>A0A074KRV0</accession>